<evidence type="ECO:0000256" key="4">
    <source>
        <dbReference type="ARBA" id="ARBA00022692"/>
    </source>
</evidence>
<dbReference type="GO" id="GO:0008320">
    <property type="term" value="F:protein transmembrane transporter activity"/>
    <property type="evidence" value="ECO:0007669"/>
    <property type="project" value="InterPro"/>
</dbReference>
<evidence type="ECO:0000256" key="5">
    <source>
        <dbReference type="ARBA" id="ARBA00022927"/>
    </source>
</evidence>
<gene>
    <name evidence="11" type="ORF">MNBD_ALPHA03-1466</name>
    <name evidence="10" type="ORF">MNBD_GAMMA02-652</name>
</gene>
<dbReference type="Gene3D" id="1.20.5.1030">
    <property type="entry name" value="Preprotein translocase secy subunit"/>
    <property type="match status" value="1"/>
</dbReference>
<keyword evidence="7" id="KW-0811">Translocation</keyword>
<dbReference type="InterPro" id="IPR005807">
    <property type="entry name" value="SecE_bac"/>
</dbReference>
<comment type="subcellular location">
    <subcellularLocation>
        <location evidence="1">Membrane</location>
    </subcellularLocation>
</comment>
<evidence type="ECO:0000256" key="1">
    <source>
        <dbReference type="ARBA" id="ARBA00004370"/>
    </source>
</evidence>
<sequence length="122" mass="13628">MSSVESAQGGGEKLRWWLAIAIIIAGVAANLYFVDTYPTIIRVLMLLGGVLVGGFIGYTTTKGKNFAKFVRNANIERQKIVWPTKNETVQTTIMVLILVVIIGFFLFLVDSVFSNLIEYFFE</sequence>
<dbReference type="InterPro" id="IPR001901">
    <property type="entry name" value="Translocase_SecE/Sec61-g"/>
</dbReference>
<dbReference type="EMBL" id="UOFW01000196">
    <property type="protein sequence ID" value="VAX07171.1"/>
    <property type="molecule type" value="Genomic_DNA"/>
</dbReference>
<evidence type="ECO:0000256" key="6">
    <source>
        <dbReference type="ARBA" id="ARBA00022989"/>
    </source>
</evidence>
<dbReference type="PRINTS" id="PR01650">
    <property type="entry name" value="SECETRNLCASE"/>
</dbReference>
<evidence type="ECO:0000256" key="3">
    <source>
        <dbReference type="ARBA" id="ARBA00022475"/>
    </source>
</evidence>
<dbReference type="GO" id="GO:0043952">
    <property type="term" value="P:protein transport by the Sec complex"/>
    <property type="evidence" value="ECO:0007669"/>
    <property type="project" value="TreeGrafter"/>
</dbReference>
<dbReference type="GO" id="GO:0006605">
    <property type="term" value="P:protein targeting"/>
    <property type="evidence" value="ECO:0007669"/>
    <property type="project" value="InterPro"/>
</dbReference>
<keyword evidence="5" id="KW-0653">Protein transport</keyword>
<accession>A0A3B1AZD1</accession>
<dbReference type="GO" id="GO:0006886">
    <property type="term" value="P:intracellular protein transport"/>
    <property type="evidence" value="ECO:0007669"/>
    <property type="project" value="InterPro"/>
</dbReference>
<keyword evidence="3" id="KW-1003">Cell membrane</keyword>
<dbReference type="PANTHER" id="PTHR33910">
    <property type="entry name" value="PROTEIN TRANSLOCASE SUBUNIT SECE"/>
    <property type="match status" value="1"/>
</dbReference>
<dbReference type="HAMAP" id="MF_00422">
    <property type="entry name" value="SecE"/>
    <property type="match status" value="1"/>
</dbReference>
<keyword evidence="8 9" id="KW-0472">Membrane</keyword>
<dbReference type="AlphaFoldDB" id="A0A3B1AZD1"/>
<evidence type="ECO:0000313" key="11">
    <source>
        <dbReference type="EMBL" id="VAX07171.1"/>
    </source>
</evidence>
<evidence type="ECO:0000256" key="7">
    <source>
        <dbReference type="ARBA" id="ARBA00023010"/>
    </source>
</evidence>
<protein>
    <recommendedName>
        <fullName evidence="12">Protein translocase subunit SecE</fullName>
    </recommendedName>
</protein>
<dbReference type="GO" id="GO:0009306">
    <property type="term" value="P:protein secretion"/>
    <property type="evidence" value="ECO:0007669"/>
    <property type="project" value="InterPro"/>
</dbReference>
<dbReference type="PANTHER" id="PTHR33910:SF1">
    <property type="entry name" value="PROTEIN TRANSLOCASE SUBUNIT SECE"/>
    <property type="match status" value="1"/>
</dbReference>
<dbReference type="Pfam" id="PF00584">
    <property type="entry name" value="SecE"/>
    <property type="match status" value="1"/>
</dbReference>
<evidence type="ECO:0008006" key="12">
    <source>
        <dbReference type="Google" id="ProtNLM"/>
    </source>
</evidence>
<dbReference type="NCBIfam" id="TIGR00964">
    <property type="entry name" value="secE_bact"/>
    <property type="match status" value="1"/>
</dbReference>
<dbReference type="GO" id="GO:0005886">
    <property type="term" value="C:plasma membrane"/>
    <property type="evidence" value="ECO:0007669"/>
    <property type="project" value="TreeGrafter"/>
</dbReference>
<keyword evidence="2" id="KW-0813">Transport</keyword>
<evidence type="ECO:0000256" key="2">
    <source>
        <dbReference type="ARBA" id="ARBA00022448"/>
    </source>
</evidence>
<name>A0A3B1AZD1_9ZZZZ</name>
<organism evidence="11">
    <name type="scientific">hydrothermal vent metagenome</name>
    <dbReference type="NCBI Taxonomy" id="652676"/>
    <lineage>
        <taxon>unclassified sequences</taxon>
        <taxon>metagenomes</taxon>
        <taxon>ecological metagenomes</taxon>
    </lineage>
</organism>
<feature type="transmembrane region" description="Helical" evidence="9">
    <location>
        <begin position="16"/>
        <end position="34"/>
    </location>
</feature>
<evidence type="ECO:0000256" key="9">
    <source>
        <dbReference type="SAM" id="Phobius"/>
    </source>
</evidence>
<evidence type="ECO:0000313" key="10">
    <source>
        <dbReference type="EMBL" id="VAW44851.1"/>
    </source>
</evidence>
<dbReference type="InterPro" id="IPR038379">
    <property type="entry name" value="SecE_sf"/>
</dbReference>
<evidence type="ECO:0000256" key="8">
    <source>
        <dbReference type="ARBA" id="ARBA00023136"/>
    </source>
</evidence>
<proteinExistence type="inferred from homology"/>
<reference evidence="11" key="1">
    <citation type="submission" date="2018-06" db="EMBL/GenBank/DDBJ databases">
        <authorList>
            <person name="Zhirakovskaya E."/>
        </authorList>
    </citation>
    <scope>NUCLEOTIDE SEQUENCE</scope>
</reference>
<keyword evidence="4 9" id="KW-0812">Transmembrane</keyword>
<keyword evidence="6 9" id="KW-1133">Transmembrane helix</keyword>
<dbReference type="EMBL" id="UOFA01000141">
    <property type="protein sequence ID" value="VAW44851.1"/>
    <property type="molecule type" value="Genomic_DNA"/>
</dbReference>
<feature type="transmembrane region" description="Helical" evidence="9">
    <location>
        <begin position="40"/>
        <end position="58"/>
    </location>
</feature>
<feature type="transmembrane region" description="Helical" evidence="9">
    <location>
        <begin position="93"/>
        <end position="117"/>
    </location>
</feature>